<dbReference type="FunFam" id="3.90.79.10:FF:000024">
    <property type="entry name" value="ADP-ribose pyrophosphatase"/>
    <property type="match status" value="1"/>
</dbReference>
<name>X1IBH3_9ZZZZ</name>
<evidence type="ECO:0000256" key="2">
    <source>
        <dbReference type="ARBA" id="ARBA00022801"/>
    </source>
</evidence>
<dbReference type="AlphaFoldDB" id="X1IBH3"/>
<protein>
    <recommendedName>
        <fullName evidence="3">Nudix hydrolase domain-containing protein</fullName>
    </recommendedName>
</protein>
<dbReference type="GO" id="GO:0016462">
    <property type="term" value="F:pyrophosphatase activity"/>
    <property type="evidence" value="ECO:0007669"/>
    <property type="project" value="UniProtKB-ARBA"/>
</dbReference>
<feature type="non-terminal residue" evidence="4">
    <location>
        <position position="1"/>
    </location>
</feature>
<evidence type="ECO:0000313" key="4">
    <source>
        <dbReference type="EMBL" id="GAH79771.1"/>
    </source>
</evidence>
<dbReference type="PROSITE" id="PS00893">
    <property type="entry name" value="NUDIX_BOX"/>
    <property type="match status" value="1"/>
</dbReference>
<reference evidence="4" key="1">
    <citation type="journal article" date="2014" name="Front. Microbiol.">
        <title>High frequency of phylogenetically diverse reductive dehalogenase-homologous genes in deep subseafloor sedimentary metagenomes.</title>
        <authorList>
            <person name="Kawai M."/>
            <person name="Futagami T."/>
            <person name="Toyoda A."/>
            <person name="Takaki Y."/>
            <person name="Nishi S."/>
            <person name="Hori S."/>
            <person name="Arai W."/>
            <person name="Tsubouchi T."/>
            <person name="Morono Y."/>
            <person name="Uchiyama I."/>
            <person name="Ito T."/>
            <person name="Fujiyama A."/>
            <person name="Inagaki F."/>
            <person name="Takami H."/>
        </authorList>
    </citation>
    <scope>NUCLEOTIDE SEQUENCE</scope>
    <source>
        <strain evidence="4">Expedition CK06-06</strain>
    </source>
</reference>
<gene>
    <name evidence="4" type="ORF">S03H2_62793</name>
</gene>
<dbReference type="Gene3D" id="3.90.79.10">
    <property type="entry name" value="Nucleoside Triphosphate Pyrophosphohydrolase"/>
    <property type="match status" value="1"/>
</dbReference>
<dbReference type="PANTHER" id="PTHR11839">
    <property type="entry name" value="UDP/ADP-SUGAR PYROPHOSPHATASE"/>
    <property type="match status" value="1"/>
</dbReference>
<dbReference type="PRINTS" id="PR00502">
    <property type="entry name" value="NUDIXFAMILY"/>
</dbReference>
<dbReference type="PANTHER" id="PTHR11839:SF18">
    <property type="entry name" value="NUDIX HYDROLASE DOMAIN-CONTAINING PROTEIN"/>
    <property type="match status" value="1"/>
</dbReference>
<accession>X1IBH3</accession>
<dbReference type="CDD" id="cd03424">
    <property type="entry name" value="NUDIX_ADPRase_Nudt5_UGPPase_Nudt14"/>
    <property type="match status" value="1"/>
</dbReference>
<comment type="caution">
    <text evidence="4">The sequence shown here is derived from an EMBL/GenBank/DDBJ whole genome shotgun (WGS) entry which is preliminary data.</text>
</comment>
<evidence type="ECO:0000256" key="1">
    <source>
        <dbReference type="ARBA" id="ARBA00001946"/>
    </source>
</evidence>
<dbReference type="Pfam" id="PF00293">
    <property type="entry name" value="NUDIX"/>
    <property type="match status" value="1"/>
</dbReference>
<dbReference type="PROSITE" id="PS51462">
    <property type="entry name" value="NUDIX"/>
    <property type="match status" value="1"/>
</dbReference>
<feature type="domain" description="Nudix hydrolase" evidence="3">
    <location>
        <begin position="29"/>
        <end position="158"/>
    </location>
</feature>
<proteinExistence type="predicted"/>
<dbReference type="GO" id="GO:0005829">
    <property type="term" value="C:cytosol"/>
    <property type="evidence" value="ECO:0007669"/>
    <property type="project" value="TreeGrafter"/>
</dbReference>
<dbReference type="EMBL" id="BARU01040637">
    <property type="protein sequence ID" value="GAH79771.1"/>
    <property type="molecule type" value="Genomic_DNA"/>
</dbReference>
<dbReference type="GO" id="GO:0006753">
    <property type="term" value="P:nucleoside phosphate metabolic process"/>
    <property type="evidence" value="ECO:0007669"/>
    <property type="project" value="TreeGrafter"/>
</dbReference>
<dbReference type="SUPFAM" id="SSF55811">
    <property type="entry name" value="Nudix"/>
    <property type="match status" value="1"/>
</dbReference>
<keyword evidence="2" id="KW-0378">Hydrolase</keyword>
<comment type="cofactor">
    <cofactor evidence="1">
        <name>Mg(2+)</name>
        <dbReference type="ChEBI" id="CHEBI:18420"/>
    </cofactor>
</comment>
<organism evidence="4">
    <name type="scientific">marine sediment metagenome</name>
    <dbReference type="NCBI Taxonomy" id="412755"/>
    <lineage>
        <taxon>unclassified sequences</taxon>
        <taxon>metagenomes</taxon>
        <taxon>ecological metagenomes</taxon>
    </lineage>
</organism>
<evidence type="ECO:0000259" key="3">
    <source>
        <dbReference type="PROSITE" id="PS51462"/>
    </source>
</evidence>
<dbReference type="GO" id="GO:0019693">
    <property type="term" value="P:ribose phosphate metabolic process"/>
    <property type="evidence" value="ECO:0007669"/>
    <property type="project" value="TreeGrafter"/>
</dbReference>
<dbReference type="InterPro" id="IPR020084">
    <property type="entry name" value="NUDIX_hydrolase_CS"/>
</dbReference>
<dbReference type="InterPro" id="IPR000086">
    <property type="entry name" value="NUDIX_hydrolase_dom"/>
</dbReference>
<dbReference type="InterPro" id="IPR020476">
    <property type="entry name" value="Nudix_hydrolase"/>
</dbReference>
<dbReference type="InterPro" id="IPR015797">
    <property type="entry name" value="NUDIX_hydrolase-like_dom_sf"/>
</dbReference>
<sequence length="168" mass="19366">TFIYRGRVINLRQDRVNLPDGRETTREIVEHPGAVVILALTNEKEIVMIRQFRKPAEEVLWELPAGTVEPGEDLKNCARRELEEETGYCPRKIKKLITFFSTPGFCNERLTLFLAEDLEKKNKNEDADEFIKVELIGIDKALRLVKENIIKDAKTIIGILYLVSRILV</sequence>